<dbReference type="OrthoDB" id="9793115at2"/>
<gene>
    <name evidence="4" type="ORF">GOEFS_015_00430</name>
</gene>
<keyword evidence="5" id="KW-1185">Reference proteome</keyword>
<reference evidence="4 5" key="1">
    <citation type="submission" date="2011-12" db="EMBL/GenBank/DDBJ databases">
        <title>Whole genome shotgun sequence of Gordonia effusa NBRC 100432.</title>
        <authorList>
            <person name="Yoshida I."/>
            <person name="Takarada H."/>
            <person name="Hosoyama A."/>
            <person name="Tsuchikane K."/>
            <person name="Katsumata H."/>
            <person name="Yamazaki S."/>
            <person name="Fujita N."/>
        </authorList>
    </citation>
    <scope>NUCLEOTIDE SEQUENCE [LARGE SCALE GENOMIC DNA]</scope>
    <source>
        <strain evidence="4 5">NBRC 100432</strain>
    </source>
</reference>
<evidence type="ECO:0000313" key="4">
    <source>
        <dbReference type="EMBL" id="GAB16846.1"/>
    </source>
</evidence>
<dbReference type="EMBL" id="BAEH01000015">
    <property type="protein sequence ID" value="GAB16846.1"/>
    <property type="molecule type" value="Genomic_DNA"/>
</dbReference>
<comment type="caution">
    <text evidence="4">The sequence shown here is derived from an EMBL/GenBank/DDBJ whole genome shotgun (WGS) entry which is preliminary data.</text>
</comment>
<dbReference type="InterPro" id="IPR001345">
    <property type="entry name" value="PG/BPGM_mutase_AS"/>
</dbReference>
<evidence type="ECO:0000256" key="1">
    <source>
        <dbReference type="ARBA" id="ARBA00023152"/>
    </source>
</evidence>
<evidence type="ECO:0000256" key="2">
    <source>
        <dbReference type="ARBA" id="ARBA00023235"/>
    </source>
</evidence>
<dbReference type="CDD" id="cd07067">
    <property type="entry name" value="HP_PGM_like"/>
    <property type="match status" value="1"/>
</dbReference>
<dbReference type="eggNOG" id="COG0406">
    <property type="taxonomic scope" value="Bacteria"/>
</dbReference>
<feature type="site" description="Transition state stabilizer" evidence="3">
    <location>
        <position position="155"/>
    </location>
</feature>
<dbReference type="InterPro" id="IPR029033">
    <property type="entry name" value="His_PPase_superfam"/>
</dbReference>
<dbReference type="AlphaFoldDB" id="H0QVG9"/>
<evidence type="ECO:0000313" key="5">
    <source>
        <dbReference type="Proteomes" id="UP000035034"/>
    </source>
</evidence>
<accession>H0QVG9</accession>
<dbReference type="GO" id="GO:0005737">
    <property type="term" value="C:cytoplasm"/>
    <property type="evidence" value="ECO:0007669"/>
    <property type="project" value="TreeGrafter"/>
</dbReference>
<organism evidence="4 5">
    <name type="scientific">Gordonia effusa NBRC 100432</name>
    <dbReference type="NCBI Taxonomy" id="1077974"/>
    <lineage>
        <taxon>Bacteria</taxon>
        <taxon>Bacillati</taxon>
        <taxon>Actinomycetota</taxon>
        <taxon>Actinomycetes</taxon>
        <taxon>Mycobacteriales</taxon>
        <taxon>Gordoniaceae</taxon>
        <taxon>Gordonia</taxon>
    </lineage>
</organism>
<dbReference type="SUPFAM" id="SSF53254">
    <property type="entry name" value="Phosphoglycerate mutase-like"/>
    <property type="match status" value="1"/>
</dbReference>
<dbReference type="PANTHER" id="PTHR48100">
    <property type="entry name" value="BROAD-SPECIFICITY PHOSPHATASE YOR283W-RELATED"/>
    <property type="match status" value="1"/>
</dbReference>
<dbReference type="STRING" id="1077974.GOEFS_015_00430"/>
<protein>
    <submittedName>
        <fullName evidence="4">Putative 2,3-bisphosphoglycerate-dependent phosphoglycerate mutase</fullName>
    </submittedName>
</protein>
<dbReference type="Gene3D" id="3.40.50.1240">
    <property type="entry name" value="Phosphoglycerate mutase-like"/>
    <property type="match status" value="1"/>
</dbReference>
<dbReference type="InterPro" id="IPR013078">
    <property type="entry name" value="His_Pase_superF_clade-1"/>
</dbReference>
<evidence type="ECO:0000256" key="3">
    <source>
        <dbReference type="PIRSR" id="PIRSR613078-3"/>
    </source>
</evidence>
<dbReference type="PROSITE" id="PS00175">
    <property type="entry name" value="PG_MUTASE"/>
    <property type="match status" value="1"/>
</dbReference>
<proteinExistence type="predicted"/>
<dbReference type="GO" id="GO:0016791">
    <property type="term" value="F:phosphatase activity"/>
    <property type="evidence" value="ECO:0007669"/>
    <property type="project" value="TreeGrafter"/>
</dbReference>
<dbReference type="Proteomes" id="UP000035034">
    <property type="component" value="Unassembled WGS sequence"/>
</dbReference>
<sequence length="221" mass="24328">MSRLFLVRHGETTSNVMRRLDTRLPGAGLTDFGARQAALFALRTPVDDSVVLLNSRARRAQQTAEIAGMVWGIEPQPLDGVYEVQVGDLEDNFDRASHDVFGEVVKRWHDGDLTAELPGGESLQDVYDRYLPAIDDVVARYLSDDADRDVYVVSHGAAIRLVAAKLAGIDSEFALANHLENTQSIELEYADGTWACRRWGTRVAPFAHEANEGSDDADPMG</sequence>
<dbReference type="SMART" id="SM00855">
    <property type="entry name" value="PGAM"/>
    <property type="match status" value="1"/>
</dbReference>
<dbReference type="PANTHER" id="PTHR48100:SF1">
    <property type="entry name" value="HISTIDINE PHOSPHATASE FAMILY PROTEIN-RELATED"/>
    <property type="match status" value="1"/>
</dbReference>
<dbReference type="InterPro" id="IPR050275">
    <property type="entry name" value="PGM_Phosphatase"/>
</dbReference>
<dbReference type="Pfam" id="PF00300">
    <property type="entry name" value="His_Phos_1"/>
    <property type="match status" value="1"/>
</dbReference>
<keyword evidence="1" id="KW-0324">Glycolysis</keyword>
<dbReference type="RefSeq" id="WP_007316184.1">
    <property type="nucleotide sequence ID" value="NZ_BAEH01000015.1"/>
</dbReference>
<keyword evidence="2" id="KW-0413">Isomerase</keyword>
<name>H0QVG9_9ACTN</name>